<dbReference type="InterPro" id="IPR013730">
    <property type="entry name" value="Fyv7/TAP26"/>
</dbReference>
<evidence type="ECO:0000313" key="4">
    <source>
        <dbReference type="EMBL" id="KAG9324912.1"/>
    </source>
</evidence>
<gene>
    <name evidence="4" type="ORF">KVV02_008474</name>
</gene>
<evidence type="ECO:0000256" key="2">
    <source>
        <dbReference type="ARBA" id="ARBA00018780"/>
    </source>
</evidence>
<dbReference type="Pfam" id="PF08524">
    <property type="entry name" value="rRNA_processing"/>
    <property type="match status" value="1"/>
</dbReference>
<comment type="similarity">
    <text evidence="1">Belongs to the FYV7 family.</text>
</comment>
<protein>
    <recommendedName>
        <fullName evidence="2">rRNA-processing protein FYV7</fullName>
    </recommendedName>
</protein>
<dbReference type="AlphaFoldDB" id="A0A9P8A9T0"/>
<dbReference type="Proteomes" id="UP000717515">
    <property type="component" value="Unassembled WGS sequence"/>
</dbReference>
<feature type="compositionally biased region" description="Acidic residues" evidence="3">
    <location>
        <begin position="188"/>
        <end position="225"/>
    </location>
</feature>
<evidence type="ECO:0000313" key="5">
    <source>
        <dbReference type="Proteomes" id="UP000717515"/>
    </source>
</evidence>
<evidence type="ECO:0000256" key="3">
    <source>
        <dbReference type="SAM" id="MobiDB-lite"/>
    </source>
</evidence>
<reference evidence="4" key="1">
    <citation type="submission" date="2021-07" db="EMBL/GenBank/DDBJ databases">
        <title>Draft genome of Mortierella alpina, strain LL118, isolated from an aspen leaf litter sample.</title>
        <authorList>
            <person name="Yang S."/>
            <person name="Vinatzer B.A."/>
        </authorList>
    </citation>
    <scope>NUCLEOTIDE SEQUENCE</scope>
    <source>
        <strain evidence="4">LL118</strain>
    </source>
</reference>
<evidence type="ECO:0000256" key="1">
    <source>
        <dbReference type="ARBA" id="ARBA00006800"/>
    </source>
</evidence>
<feature type="region of interest" description="Disordered" evidence="3">
    <location>
        <begin position="331"/>
        <end position="370"/>
    </location>
</feature>
<dbReference type="PANTHER" id="PTHR41805:SF1">
    <property type="entry name" value="RRNA-PROCESSING PROTEIN FYV7"/>
    <property type="match status" value="1"/>
</dbReference>
<name>A0A9P8A9T0_MORAP</name>
<dbReference type="EMBL" id="JAIFTL010000053">
    <property type="protein sequence ID" value="KAG9324912.1"/>
    <property type="molecule type" value="Genomic_DNA"/>
</dbReference>
<feature type="region of interest" description="Disordered" evidence="3">
    <location>
        <begin position="180"/>
        <end position="314"/>
    </location>
</feature>
<feature type="compositionally biased region" description="Basic and acidic residues" evidence="3">
    <location>
        <begin position="263"/>
        <end position="311"/>
    </location>
</feature>
<feature type="region of interest" description="Disordered" evidence="3">
    <location>
        <begin position="66"/>
        <end position="86"/>
    </location>
</feature>
<comment type="caution">
    <text evidence="4">The sequence shown here is derived from an EMBL/GenBank/DDBJ whole genome shotgun (WGS) entry which is preliminary data.</text>
</comment>
<organism evidence="4 5">
    <name type="scientific">Mortierella alpina</name>
    <name type="common">Oleaginous fungus</name>
    <name type="synonym">Mortierella renispora</name>
    <dbReference type="NCBI Taxonomy" id="64518"/>
    <lineage>
        <taxon>Eukaryota</taxon>
        <taxon>Fungi</taxon>
        <taxon>Fungi incertae sedis</taxon>
        <taxon>Mucoromycota</taxon>
        <taxon>Mortierellomycotina</taxon>
        <taxon>Mortierellomycetes</taxon>
        <taxon>Mortierellales</taxon>
        <taxon>Mortierellaceae</taxon>
        <taxon>Mortierella</taxon>
    </lineage>
</organism>
<sequence length="370" mass="42212">MDKFKVLTLVNFVIGSTALSFQVGVLYPWHHQLDGDFKELEKKHESRLQLFHDHIIMVKEMGLPRDSLERRRGGRGGPAPRRDRMENGTKVAKRMNNDYNTQFKDTNLHQRKKRGFNPMAKAHMGSDAYKGHAKKLKAELIHKAKVKKDYAKVLKQEEDNTPEFYKKIFGERTIDDEGNIVEYKNVDGDEDELDEDMSGSEQDEEMEGSGSEEEEQVEEEEEEEEVSSKKTKGKKAEAVPTKPGKQEDGTFKRAPKPNPFKAAIEKREAEKKAIQEARDRAQRARADAKKGRDAYYANREKTTQRMREKTPKGQPVLANQIKMMLGKIKEDVKENKTRAPVQRWGGRGGRKAAGRGTSRGVKKGTSSSHK</sequence>
<accession>A0A9P8A9T0</accession>
<proteinExistence type="inferred from homology"/>
<dbReference type="PANTHER" id="PTHR41805">
    <property type="entry name" value="EXPRESSED PROTEIN"/>
    <property type="match status" value="1"/>
</dbReference>